<dbReference type="GO" id="GO:0016887">
    <property type="term" value="F:ATP hydrolysis activity"/>
    <property type="evidence" value="ECO:0007669"/>
    <property type="project" value="InterPro"/>
</dbReference>
<evidence type="ECO:0000256" key="12">
    <source>
        <dbReference type="SAM" id="Coils"/>
    </source>
</evidence>
<feature type="coiled-coil region" evidence="12">
    <location>
        <begin position="1148"/>
        <end position="1224"/>
    </location>
</feature>
<comment type="similarity">
    <text evidence="2">Belongs to the SMC family. SMC4 subfamily.</text>
</comment>
<dbReference type="InterPro" id="IPR036277">
    <property type="entry name" value="SMC_hinge_sf"/>
</dbReference>
<dbReference type="SUPFAM" id="SSF52540">
    <property type="entry name" value="P-loop containing nucleoside triphosphate hydrolases"/>
    <property type="match status" value="2"/>
</dbReference>
<dbReference type="PANTHER" id="PTHR18937:SF172">
    <property type="entry name" value="STRUCTURAL MAINTENANCE OF CHROMOSOMES PROTEIN"/>
    <property type="match status" value="1"/>
</dbReference>
<keyword evidence="10" id="KW-0131">Cell cycle</keyword>
<dbReference type="GeneID" id="76149555"/>
<dbReference type="Gene3D" id="3.30.70.1620">
    <property type="match status" value="1"/>
</dbReference>
<evidence type="ECO:0000256" key="10">
    <source>
        <dbReference type="ARBA" id="ARBA00023306"/>
    </source>
</evidence>
<evidence type="ECO:0000256" key="9">
    <source>
        <dbReference type="ARBA" id="ARBA00023242"/>
    </source>
</evidence>
<dbReference type="FunFam" id="3.40.50.300:FF:000585">
    <property type="entry name" value="Structural maintenance of chromosomes 4"/>
    <property type="match status" value="1"/>
</dbReference>
<feature type="compositionally biased region" description="Polar residues" evidence="13">
    <location>
        <begin position="274"/>
        <end position="286"/>
    </location>
</feature>
<keyword evidence="9 11" id="KW-0539">Nucleus</keyword>
<evidence type="ECO:0000256" key="13">
    <source>
        <dbReference type="SAM" id="MobiDB-lite"/>
    </source>
</evidence>
<gene>
    <name evidence="15" type="ORF">KGF57_001496</name>
</gene>
<evidence type="ECO:0000256" key="3">
    <source>
        <dbReference type="ARBA" id="ARBA00022618"/>
    </source>
</evidence>
<evidence type="ECO:0000313" key="15">
    <source>
        <dbReference type="EMBL" id="KAI5962051.1"/>
    </source>
</evidence>
<dbReference type="Pfam" id="PF02463">
    <property type="entry name" value="SMC_N"/>
    <property type="match status" value="2"/>
</dbReference>
<accession>A0AAD5BGV7</accession>
<dbReference type="InterPro" id="IPR010935">
    <property type="entry name" value="SMC_hinge"/>
</dbReference>
<feature type="coiled-coil region" evidence="12">
    <location>
        <begin position="540"/>
        <end position="774"/>
    </location>
</feature>
<dbReference type="PIRSF" id="PIRSF005719">
    <property type="entry name" value="SMC"/>
    <property type="match status" value="1"/>
</dbReference>
<dbReference type="GO" id="GO:0007076">
    <property type="term" value="P:mitotic chromosome condensation"/>
    <property type="evidence" value="ECO:0007669"/>
    <property type="project" value="TreeGrafter"/>
</dbReference>
<feature type="compositionally biased region" description="Basic and acidic residues" evidence="13">
    <location>
        <begin position="159"/>
        <end position="170"/>
    </location>
</feature>
<evidence type="ECO:0000256" key="11">
    <source>
        <dbReference type="PIRNR" id="PIRNR005719"/>
    </source>
</evidence>
<dbReference type="InterPro" id="IPR027417">
    <property type="entry name" value="P-loop_NTPase"/>
</dbReference>
<dbReference type="FunFam" id="3.40.50.300:FF:000481">
    <property type="entry name" value="Structural maintenance of chromosomes 4"/>
    <property type="match status" value="1"/>
</dbReference>
<dbReference type="Gene3D" id="1.20.1060.20">
    <property type="match status" value="1"/>
</dbReference>
<dbReference type="Proteomes" id="UP001204833">
    <property type="component" value="Unassembled WGS sequence"/>
</dbReference>
<proteinExistence type="inferred from homology"/>
<feature type="region of interest" description="Disordered" evidence="13">
    <location>
        <begin position="151"/>
        <end position="290"/>
    </location>
</feature>
<dbReference type="PANTHER" id="PTHR18937">
    <property type="entry name" value="STRUCTURAL MAINTENANCE OF CHROMOSOMES SMC FAMILY MEMBER"/>
    <property type="match status" value="1"/>
</dbReference>
<dbReference type="InterPro" id="IPR013239">
    <property type="entry name" value="RNA_polI_Rpa14"/>
</dbReference>
<reference evidence="15 16" key="1">
    <citation type="journal article" date="2022" name="DNA Res.">
        <title>Genome analysis of five recently described species of the CUG-Ser clade uncovers Candida theae as a new hybrid lineage with pathogenic potential in the Candida parapsilosis species complex.</title>
        <authorList>
            <person name="Mixao V."/>
            <person name="Del Olmo V."/>
            <person name="Hegedusova E."/>
            <person name="Saus E."/>
            <person name="Pryszcz L."/>
            <person name="Cillingova A."/>
            <person name="Nosek J."/>
            <person name="Gabaldon T."/>
        </authorList>
    </citation>
    <scope>NUCLEOTIDE SEQUENCE [LARGE SCALE GENOMIC DNA]</scope>
    <source>
        <strain evidence="15 16">CBS 12239</strain>
    </source>
</reference>
<dbReference type="InterPro" id="IPR003395">
    <property type="entry name" value="RecF/RecN/SMC_N"/>
</dbReference>
<dbReference type="SUPFAM" id="SSF57997">
    <property type="entry name" value="Tropomyosin"/>
    <property type="match status" value="1"/>
</dbReference>
<comment type="caution">
    <text evidence="15">The sequence shown here is derived from an EMBL/GenBank/DDBJ whole genome shotgun (WGS) entry which is preliminary data.</text>
</comment>
<evidence type="ECO:0000313" key="16">
    <source>
        <dbReference type="Proteomes" id="UP001204833"/>
    </source>
</evidence>
<keyword evidence="6" id="KW-0067">ATP-binding</keyword>
<dbReference type="GO" id="GO:0051301">
    <property type="term" value="P:cell division"/>
    <property type="evidence" value="ECO:0007669"/>
    <property type="project" value="UniProtKB-KW"/>
</dbReference>
<evidence type="ECO:0000256" key="5">
    <source>
        <dbReference type="ARBA" id="ARBA00022776"/>
    </source>
</evidence>
<evidence type="ECO:0000256" key="8">
    <source>
        <dbReference type="ARBA" id="ARBA00023067"/>
    </source>
</evidence>
<keyword evidence="4" id="KW-0547">Nucleotide-binding</keyword>
<comment type="subcellular location">
    <subcellularLocation>
        <location evidence="1 11">Nucleus</location>
    </subcellularLocation>
</comment>
<protein>
    <recommendedName>
        <fullName evidence="11">Structural maintenance of chromosomes protein</fullName>
    </recommendedName>
</protein>
<feature type="domain" description="SMC hinge" evidence="14">
    <location>
        <begin position="826"/>
        <end position="942"/>
    </location>
</feature>
<evidence type="ECO:0000256" key="4">
    <source>
        <dbReference type="ARBA" id="ARBA00022741"/>
    </source>
</evidence>
<evidence type="ECO:0000256" key="2">
    <source>
        <dbReference type="ARBA" id="ARBA00006005"/>
    </source>
</evidence>
<keyword evidence="8" id="KW-0226">DNA condensation</keyword>
<feature type="compositionally biased region" description="Basic and acidic residues" evidence="13">
    <location>
        <begin position="185"/>
        <end position="197"/>
    </location>
</feature>
<dbReference type="GO" id="GO:0000796">
    <property type="term" value="C:condensin complex"/>
    <property type="evidence" value="ECO:0007669"/>
    <property type="project" value="TreeGrafter"/>
</dbReference>
<dbReference type="Pfam" id="PF06470">
    <property type="entry name" value="SMC_hinge"/>
    <property type="match status" value="1"/>
</dbReference>
<feature type="coiled-coil region" evidence="12">
    <location>
        <begin position="1325"/>
        <end position="1362"/>
    </location>
</feature>
<evidence type="ECO:0000259" key="14">
    <source>
        <dbReference type="SMART" id="SM00968"/>
    </source>
</evidence>
<dbReference type="Gene3D" id="3.40.50.300">
    <property type="entry name" value="P-loop containing nucleotide triphosphate hydrolases"/>
    <property type="match status" value="2"/>
</dbReference>
<dbReference type="RefSeq" id="XP_051610000.1">
    <property type="nucleotide sequence ID" value="XM_051750707.1"/>
</dbReference>
<feature type="coiled-coil region" evidence="12">
    <location>
        <begin position="1077"/>
        <end position="1111"/>
    </location>
</feature>
<dbReference type="SUPFAM" id="SSF75553">
    <property type="entry name" value="Smc hinge domain"/>
    <property type="match status" value="1"/>
</dbReference>
<organism evidence="15 16">
    <name type="scientific">Candida theae</name>
    <dbReference type="NCBI Taxonomy" id="1198502"/>
    <lineage>
        <taxon>Eukaryota</taxon>
        <taxon>Fungi</taxon>
        <taxon>Dikarya</taxon>
        <taxon>Ascomycota</taxon>
        <taxon>Saccharomycotina</taxon>
        <taxon>Pichiomycetes</taxon>
        <taxon>Debaryomycetaceae</taxon>
        <taxon>Candida/Lodderomyces clade</taxon>
        <taxon>Candida</taxon>
    </lineage>
</organism>
<dbReference type="Pfam" id="PF08203">
    <property type="entry name" value="RNA_polI_A14"/>
    <property type="match status" value="1"/>
</dbReference>
<keyword evidence="16" id="KW-1185">Reference proteome</keyword>
<evidence type="ECO:0000256" key="1">
    <source>
        <dbReference type="ARBA" id="ARBA00004123"/>
    </source>
</evidence>
<evidence type="ECO:0000256" key="7">
    <source>
        <dbReference type="ARBA" id="ARBA00023054"/>
    </source>
</evidence>
<keyword evidence="5" id="KW-0498">Mitosis</keyword>
<keyword evidence="3" id="KW-0132">Cell division</keyword>
<dbReference type="GO" id="GO:0005634">
    <property type="term" value="C:nucleus"/>
    <property type="evidence" value="ECO:0007669"/>
    <property type="project" value="UniProtKB-SubCell"/>
</dbReference>
<name>A0AAD5BGV7_9ASCO</name>
<dbReference type="InterPro" id="IPR024704">
    <property type="entry name" value="SMC"/>
</dbReference>
<keyword evidence="7 12" id="KW-0175">Coiled coil</keyword>
<dbReference type="EMBL" id="JAIHNG010000068">
    <property type="protein sequence ID" value="KAI5962051.1"/>
    <property type="molecule type" value="Genomic_DNA"/>
</dbReference>
<sequence length="1518" mass="172664">MALNQRNRRAIPSTLNTPTAVNVNTVSSITQEQAEQILTQFIDASEHNRNPLNLKDQDQKTGFSSNSETIAVASQLKRIQRNLRGLPPLSTSEAQESTTNGGIPVTRVYKKRHTFSAMKRKRNVVLDEDEENTFINNSDYDDKEHNDLAPAQVQQSHDTTAENSKHHATDDGLSSDVGEEPDQSEWEREKHTEEWKVPKSHHPIGGIDIEKSNSEGDSDRNSDHNSDHNSDRNSDRNSDSAFQPEVTLQDAKRKPEADGFLGTDNKASFIPKTPTEQALPPQSQESRNGDVPRLVINKLILTNFKSYAGEQVIGPFHSSFSSVVGPNGSGKSNVIDAMLFVFGFKANKMRQGKISELIHNSGNERPDFCQVDIHFQMVLDDPKSQQLSQVVPDSGLVISRKAFQNNQSMYYIDGKKSNYTDVTALLRGKGIDLDHKRFLILQGEVESIAQMKAKAEKEGDDGLLEYLEDIIGTTKYKQLIEDSLARIDELNTVCQEKSDRFSLVEQDKNLLDEKKAEALKFLELERKLNNFKSLKFQSNISHLKSKMEEYSNEKNELQKQLDEKKKANEVVLEYIEEQSLKQSDCKKELKKTLNVIEGLNKQKRDLVKQNVSLEEKSKNFDTKLKKLQKTINASNHALQNTNHSLSSYSNSSEQYKADMERLETSLREEEDRLTKIREKMAEKTTGFTKRIEELQVKLEPWTSKLKNNENEIELIKSNITILEDQSNNTKKQLEENKEKLTSIKLEGKHKEQECREKEEKLETIEEQISLGEEQTNSMKSKLDKMKHHIAKAKNKYHDSAQAFQSKQNQSTVLAALTKLGKSGRIEGFYGKLGDLGTIDDKYDIAVSTAAPGLDSMVVETVETAQACIDYLRKNKLGYANFICLNKLRTYDLSPISVPGDPSKIKRLFDLIDPINPKFAPAFFSKMFNTLVAPDLNEAKKVAYGARRWKCVTLDGKLIDIAGTMSGGGNQIMKGSMRLKSANSLDSGDFNEESLEQARQDIEEMEKEFERQSSKYNEAIAALNKVRELQPETRLSLDKLKLDIAGLASEMKDVSQICKSLVAEQREMEAHNPFEDQIQEKRTELEKLEAVRAQLKTEMSDYEQEIATYEQKIMEAGGVDLKVQNSKVESIKQQIAIINDKTSGDRIALKKLESDVKRHTRIIEDSKAAQAKLEADHKDVKEAQREIETQVKGLDDKLHALDQQKQDQEEQLEVMRVEIEEKQEELSGFKSFEVDILNKLEKVSHTLKKITHSIEQNESSLDALVVRDVMPYIYWLDEEEQSKYNSSVIERLSDSELEDVDLDGVNSEIEELEKYMSTVQVDIEMLKEYGSKIAEYTERKDDLNRAVEERDEKRDYCEDLKKKRLDEFMDGFSAISMALKDMYRMITMGGNAELELVDSLDPFSEGILFSVMPPKKSWKNISNLSGGEKTLSSLALVFALHSYKPTPLYVMDEIDAALDFRNVSIVANYIKERTKNAQFVVISLRNNMFELAQKLIGIYKVNNMTRSTPILNIEFNSIE</sequence>
<feature type="coiled-coil region" evidence="12">
    <location>
        <begin position="987"/>
        <end position="1021"/>
    </location>
</feature>
<feature type="compositionally biased region" description="Basic and acidic residues" evidence="13">
    <location>
        <begin position="208"/>
        <end position="238"/>
    </location>
</feature>
<evidence type="ECO:0000256" key="6">
    <source>
        <dbReference type="ARBA" id="ARBA00022840"/>
    </source>
</evidence>
<dbReference type="SMART" id="SM00968">
    <property type="entry name" value="SMC_hinge"/>
    <property type="match status" value="1"/>
</dbReference>
<dbReference type="GO" id="GO:0005524">
    <property type="term" value="F:ATP binding"/>
    <property type="evidence" value="ECO:0007669"/>
    <property type="project" value="UniProtKB-KW"/>
</dbReference>
<dbReference type="Gene3D" id="6.10.250.3390">
    <property type="match status" value="1"/>
</dbReference>